<evidence type="ECO:0000313" key="3">
    <source>
        <dbReference type="Proteomes" id="UP000239434"/>
    </source>
</evidence>
<proteinExistence type="predicted"/>
<sequence length="144" mass="15399">MIELKRRPDWREHYEAAIDEITATPFQWGIHDCGPSLAGRIVKAITGADLCAEYHGTYSDALGAARIIREAGFTSLAEMVGSMLPQAHPSEACIGDIAAIEADGPIGCGLGVVNGERIYVLTETGIGTVDLLEAKMIFKVGRPE</sequence>
<dbReference type="InterPro" id="IPR053802">
    <property type="entry name" value="DUF6950"/>
</dbReference>
<dbReference type="Proteomes" id="UP000239434">
    <property type="component" value="Unassembled WGS sequence"/>
</dbReference>
<name>A0A2S9IXS4_9HYPH</name>
<feature type="domain" description="DUF6950" evidence="1">
    <location>
        <begin position="5"/>
        <end position="140"/>
    </location>
</feature>
<accession>A0A2S9IXS4</accession>
<dbReference type="Pfam" id="PF22262">
    <property type="entry name" value="DUF6950"/>
    <property type="match status" value="1"/>
</dbReference>
<keyword evidence="3" id="KW-1185">Reference proteome</keyword>
<gene>
    <name evidence="2" type="ORF">C5748_03820</name>
</gene>
<protein>
    <recommendedName>
        <fullName evidence="1">DUF6950 domain-containing protein</fullName>
    </recommendedName>
</protein>
<organism evidence="2 3">
    <name type="scientific">Phyllobacterium phragmitis</name>
    <dbReference type="NCBI Taxonomy" id="2670329"/>
    <lineage>
        <taxon>Bacteria</taxon>
        <taxon>Pseudomonadati</taxon>
        <taxon>Pseudomonadota</taxon>
        <taxon>Alphaproteobacteria</taxon>
        <taxon>Hyphomicrobiales</taxon>
        <taxon>Phyllobacteriaceae</taxon>
        <taxon>Phyllobacterium</taxon>
    </lineage>
</organism>
<comment type="caution">
    <text evidence="2">The sequence shown here is derived from an EMBL/GenBank/DDBJ whole genome shotgun (WGS) entry which is preliminary data.</text>
</comment>
<dbReference type="EMBL" id="PVBR01000002">
    <property type="protein sequence ID" value="PRD45333.1"/>
    <property type="molecule type" value="Genomic_DNA"/>
</dbReference>
<evidence type="ECO:0000259" key="1">
    <source>
        <dbReference type="Pfam" id="PF22262"/>
    </source>
</evidence>
<dbReference type="AlphaFoldDB" id="A0A2S9IXS4"/>
<evidence type="ECO:0000313" key="2">
    <source>
        <dbReference type="EMBL" id="PRD45333.1"/>
    </source>
</evidence>
<reference evidence="2 3" key="1">
    <citation type="submission" date="2018-02" db="EMBL/GenBank/DDBJ databases">
        <title>The draft genome of Phyllobacterium sp. 1N-3.</title>
        <authorList>
            <person name="Liu L."/>
            <person name="Li L."/>
            <person name="Zhang X."/>
            <person name="Wang T."/>
            <person name="Liang L."/>
        </authorList>
    </citation>
    <scope>NUCLEOTIDE SEQUENCE [LARGE SCALE GENOMIC DNA]</scope>
    <source>
        <strain evidence="2 3">1N-3</strain>
    </source>
</reference>